<gene>
    <name evidence="5" type="ORF">F8388_013780</name>
</gene>
<proteinExistence type="predicted"/>
<dbReference type="SUPFAM" id="SSF53098">
    <property type="entry name" value="Ribonuclease H-like"/>
    <property type="match status" value="1"/>
</dbReference>
<dbReference type="Pfam" id="PF13966">
    <property type="entry name" value="zf-RVT"/>
    <property type="match status" value="1"/>
</dbReference>
<sequence length="760" mass="85994">MLSVEEEPFTEMLNKPDTMETPDALMEDLLAKTNNLTVLDEDGWEINTAGGKEAASFCAMGRFCANRPINRSLLRTILGRVWGIDEKNWGVEIKHTIKEASFLVFSFKSSQDLDRILTKNPWFLNNGLLIVERMAGIPSNWGEVLTKFPLSGRVLQLPTRSITQGNLNRLAGFPGEIIEVQKADITKIKDTVSVNFGVGDREHFSTSGPAIMSKANLHSQNEKNIIVNPTIQEIKNLEKGKTTCSVDGPESSLSAQLVHKKQLIMDNISEMAGISGKKTAAKRSCSWSDKELTNTNDNNYLCTSQHNIVQKESLNFSPLFDPENLSEVPITYDTGCESVKKIEGPSKRRRIVPKRSKTKKGNKEPETTAMNSTEELSQKNGGIDFILSRRGRTMKRAKRLSRISGDSKIKIGHKVQLPAEATVNSLLQPNGSWKENEVRSCFHSEDVPWVLGIQPSINRSDWLTWSLTPNGMYSVASGYKLRFRNPIIAECSNKSRIKAWWKFLWGSHHTPKMKNFIWRVFNHWIPTKMELAKRGMALDTKCNLCTFHDENICHALWHCPKVKNIWKYFGFHKIIPTHIQQAADVLWWLKDHLPKENFIKFMGLTWLVWQRRNNFVFQHKIIDDKIWTNWALDLVSQHLEQHQQPKKTNAEHQIYTWKPPPPNVFLINTDASLILGQAGCGLSAVIRDHNGALVVAETTFLTGCLSVMLAEAIAIKLGIKLAIRWSIKQAQVGSDSQFIIQAIQSAATNPTEWGQQLQIA</sequence>
<dbReference type="Proteomes" id="UP000525078">
    <property type="component" value="Unassembled WGS sequence"/>
</dbReference>
<dbReference type="Gene3D" id="3.30.420.10">
    <property type="entry name" value="Ribonuclease H-like superfamily/Ribonuclease H"/>
    <property type="match status" value="1"/>
</dbReference>
<comment type="caution">
    <text evidence="5">The sequence shown here is derived from an EMBL/GenBank/DDBJ whole genome shotgun (WGS) entry which is preliminary data.</text>
</comment>
<evidence type="ECO:0000259" key="3">
    <source>
        <dbReference type="Pfam" id="PF13966"/>
    </source>
</evidence>
<dbReference type="InterPro" id="IPR052929">
    <property type="entry name" value="RNase_H-like_EbsB-rel"/>
</dbReference>
<dbReference type="InterPro" id="IPR036397">
    <property type="entry name" value="RNaseH_sf"/>
</dbReference>
<dbReference type="GO" id="GO:0004523">
    <property type="term" value="F:RNA-DNA hybrid ribonuclease activity"/>
    <property type="evidence" value="ECO:0007669"/>
    <property type="project" value="InterPro"/>
</dbReference>
<evidence type="ECO:0000313" key="6">
    <source>
        <dbReference type="Proteomes" id="UP000525078"/>
    </source>
</evidence>
<feature type="region of interest" description="Disordered" evidence="1">
    <location>
        <begin position="348"/>
        <end position="375"/>
    </location>
</feature>
<protein>
    <recommendedName>
        <fullName evidence="7">Reverse transcriptase zinc-binding domain-containing protein</fullName>
    </recommendedName>
</protein>
<feature type="compositionally biased region" description="Basic residues" evidence="1">
    <location>
        <begin position="348"/>
        <end position="360"/>
    </location>
</feature>
<dbReference type="PANTHER" id="PTHR47074:SF48">
    <property type="entry name" value="POLYNUCLEOTIDYL TRANSFERASE, RIBONUCLEASE H-LIKE SUPERFAMILY PROTEIN"/>
    <property type="match status" value="1"/>
</dbReference>
<dbReference type="AlphaFoldDB" id="A0A7J6F4D2"/>
<evidence type="ECO:0008006" key="7">
    <source>
        <dbReference type="Google" id="ProtNLM"/>
    </source>
</evidence>
<dbReference type="InterPro" id="IPR025558">
    <property type="entry name" value="DUF4283"/>
</dbReference>
<evidence type="ECO:0000259" key="4">
    <source>
        <dbReference type="Pfam" id="PF14111"/>
    </source>
</evidence>
<name>A0A7J6F4D2_CANSA</name>
<dbReference type="CDD" id="cd06222">
    <property type="entry name" value="RNase_H_like"/>
    <property type="match status" value="1"/>
</dbReference>
<dbReference type="Pfam" id="PF14111">
    <property type="entry name" value="DUF4283"/>
    <property type="match status" value="1"/>
</dbReference>
<dbReference type="InterPro" id="IPR002156">
    <property type="entry name" value="RNaseH_domain"/>
</dbReference>
<evidence type="ECO:0000313" key="5">
    <source>
        <dbReference type="EMBL" id="KAF4364749.1"/>
    </source>
</evidence>
<reference evidence="5 6" key="1">
    <citation type="journal article" date="2020" name="bioRxiv">
        <title>Sequence and annotation of 42 cannabis genomes reveals extensive copy number variation in cannabinoid synthesis and pathogen resistance genes.</title>
        <authorList>
            <person name="Mckernan K.J."/>
            <person name="Helbert Y."/>
            <person name="Kane L.T."/>
            <person name="Ebling H."/>
            <person name="Zhang L."/>
            <person name="Liu B."/>
            <person name="Eaton Z."/>
            <person name="Mclaughlin S."/>
            <person name="Kingan S."/>
            <person name="Baybayan P."/>
            <person name="Concepcion G."/>
            <person name="Jordan M."/>
            <person name="Riva A."/>
            <person name="Barbazuk W."/>
            <person name="Harkins T."/>
        </authorList>
    </citation>
    <scope>NUCLEOTIDE SEQUENCE [LARGE SCALE GENOMIC DNA]</scope>
    <source>
        <strain evidence="6">cv. Jamaican Lion 4</strain>
        <tissue evidence="5">Leaf</tissue>
    </source>
</reference>
<dbReference type="InterPro" id="IPR012337">
    <property type="entry name" value="RNaseH-like_sf"/>
</dbReference>
<feature type="domain" description="RNase H type-1" evidence="2">
    <location>
        <begin position="677"/>
        <end position="749"/>
    </location>
</feature>
<dbReference type="InterPro" id="IPR026960">
    <property type="entry name" value="RVT-Znf"/>
</dbReference>
<feature type="domain" description="Reverse transcriptase zinc-binding" evidence="3">
    <location>
        <begin position="491"/>
        <end position="566"/>
    </location>
</feature>
<dbReference type="Pfam" id="PF13456">
    <property type="entry name" value="RVT_3"/>
    <property type="match status" value="1"/>
</dbReference>
<evidence type="ECO:0000256" key="1">
    <source>
        <dbReference type="SAM" id="MobiDB-lite"/>
    </source>
</evidence>
<evidence type="ECO:0000259" key="2">
    <source>
        <dbReference type="Pfam" id="PF13456"/>
    </source>
</evidence>
<dbReference type="GO" id="GO:0003676">
    <property type="term" value="F:nucleic acid binding"/>
    <property type="evidence" value="ECO:0007669"/>
    <property type="project" value="InterPro"/>
</dbReference>
<dbReference type="PANTHER" id="PTHR47074">
    <property type="entry name" value="BNAC02G40300D PROTEIN"/>
    <property type="match status" value="1"/>
</dbReference>
<dbReference type="InterPro" id="IPR044730">
    <property type="entry name" value="RNase_H-like_dom_plant"/>
</dbReference>
<feature type="domain" description="DUF4283" evidence="4">
    <location>
        <begin position="53"/>
        <end position="134"/>
    </location>
</feature>
<accession>A0A7J6F4D2</accession>
<organism evidence="5 6">
    <name type="scientific">Cannabis sativa</name>
    <name type="common">Hemp</name>
    <name type="synonym">Marijuana</name>
    <dbReference type="NCBI Taxonomy" id="3483"/>
    <lineage>
        <taxon>Eukaryota</taxon>
        <taxon>Viridiplantae</taxon>
        <taxon>Streptophyta</taxon>
        <taxon>Embryophyta</taxon>
        <taxon>Tracheophyta</taxon>
        <taxon>Spermatophyta</taxon>
        <taxon>Magnoliopsida</taxon>
        <taxon>eudicotyledons</taxon>
        <taxon>Gunneridae</taxon>
        <taxon>Pentapetalae</taxon>
        <taxon>rosids</taxon>
        <taxon>fabids</taxon>
        <taxon>Rosales</taxon>
        <taxon>Cannabaceae</taxon>
        <taxon>Cannabis</taxon>
    </lineage>
</organism>
<dbReference type="EMBL" id="JAATIP010000165">
    <property type="protein sequence ID" value="KAF4364749.1"/>
    <property type="molecule type" value="Genomic_DNA"/>
</dbReference>